<dbReference type="Proteomes" id="UP000230233">
    <property type="component" value="Chromosome V"/>
</dbReference>
<evidence type="ECO:0000256" key="2">
    <source>
        <dbReference type="ARBA" id="ARBA00022692"/>
    </source>
</evidence>
<accession>A0A2G5TC07</accession>
<dbReference type="PROSITE" id="PS50262">
    <property type="entry name" value="G_PROTEIN_RECEP_F1_2"/>
    <property type="match status" value="1"/>
</dbReference>
<reference evidence="8" key="1">
    <citation type="submission" date="2017-10" db="EMBL/GenBank/DDBJ databases">
        <title>Rapid genome shrinkage in a self-fertile nematode reveals novel sperm competition proteins.</title>
        <authorList>
            <person name="Yin D."/>
            <person name="Schwarz E.M."/>
            <person name="Thomas C.G."/>
            <person name="Felde R.L."/>
            <person name="Korf I.F."/>
            <person name="Cutter A.D."/>
            <person name="Schartner C.M."/>
            <person name="Ralston E.J."/>
            <person name="Meyer B.J."/>
            <person name="Haag E.S."/>
        </authorList>
    </citation>
    <scope>NUCLEOTIDE SEQUENCE [LARGE SCALE GENOMIC DNA]</scope>
    <source>
        <strain evidence="8">JU1422</strain>
    </source>
</reference>
<feature type="transmembrane region" description="Helical" evidence="5">
    <location>
        <begin position="307"/>
        <end position="329"/>
    </location>
</feature>
<keyword evidence="8" id="KW-1185">Reference proteome</keyword>
<feature type="domain" description="G-protein coupled receptors family 1 profile" evidence="6">
    <location>
        <begin position="94"/>
        <end position="364"/>
    </location>
</feature>
<feature type="transmembrane region" description="Helical" evidence="5">
    <location>
        <begin position="267"/>
        <end position="287"/>
    </location>
</feature>
<dbReference type="AlphaFoldDB" id="A0A2G5TC07"/>
<evidence type="ECO:0000259" key="6">
    <source>
        <dbReference type="PROSITE" id="PS50262"/>
    </source>
</evidence>
<feature type="transmembrane region" description="Helical" evidence="5">
    <location>
        <begin position="111"/>
        <end position="129"/>
    </location>
</feature>
<dbReference type="EMBL" id="PDUG01000005">
    <property type="protein sequence ID" value="PIC24596.1"/>
    <property type="molecule type" value="Genomic_DNA"/>
</dbReference>
<feature type="transmembrane region" description="Helical" evidence="5">
    <location>
        <begin position="207"/>
        <end position="228"/>
    </location>
</feature>
<evidence type="ECO:0000313" key="7">
    <source>
        <dbReference type="EMBL" id="PIC24596.1"/>
    </source>
</evidence>
<evidence type="ECO:0000256" key="3">
    <source>
        <dbReference type="ARBA" id="ARBA00022989"/>
    </source>
</evidence>
<evidence type="ECO:0000256" key="5">
    <source>
        <dbReference type="SAM" id="Phobius"/>
    </source>
</evidence>
<dbReference type="OrthoDB" id="5818258at2759"/>
<dbReference type="InterPro" id="IPR017452">
    <property type="entry name" value="GPCR_Rhodpsn_7TM"/>
</dbReference>
<dbReference type="GO" id="GO:0016020">
    <property type="term" value="C:membrane"/>
    <property type="evidence" value="ECO:0007669"/>
    <property type="project" value="UniProtKB-SubCell"/>
</dbReference>
<gene>
    <name evidence="7" type="primary">Cnig_chr_V.g17868</name>
    <name evidence="7" type="ORF">B9Z55_017868</name>
</gene>
<keyword evidence="2 5" id="KW-0812">Transmembrane</keyword>
<evidence type="ECO:0000313" key="8">
    <source>
        <dbReference type="Proteomes" id="UP000230233"/>
    </source>
</evidence>
<feature type="transmembrane region" description="Helical" evidence="5">
    <location>
        <begin position="178"/>
        <end position="195"/>
    </location>
</feature>
<proteinExistence type="predicted"/>
<dbReference type="GO" id="GO:0008528">
    <property type="term" value="F:G protein-coupled peptide receptor activity"/>
    <property type="evidence" value="ECO:0007669"/>
    <property type="project" value="InterPro"/>
</dbReference>
<dbReference type="InterPro" id="IPR019427">
    <property type="entry name" value="7TM_GPCR_serpentine_rcpt_Srw"/>
</dbReference>
<dbReference type="Pfam" id="PF10324">
    <property type="entry name" value="7TM_GPCR_Srw"/>
    <property type="match status" value="1"/>
</dbReference>
<evidence type="ECO:0000256" key="4">
    <source>
        <dbReference type="ARBA" id="ARBA00023136"/>
    </source>
</evidence>
<sequence>MGTKKVKPTTSTINPFSDYYEDDPDYYNPCDDKYYDPYDEFCAIYRDNPLEYLAPDGDFLSSSSDWINTVYSLFRFFDKFKPIYEVACYIIFIINIFHLLILTRKELRSNLVYMIMIGVGISDLVQSLGTMAQHFMTLNIVYKIEDCGESGAYRYDHLIVNLVAKSAQVMSRRCSSFLALYIAVIRALAILFPMIQRVATIMKPAYGFLMMIIVLVSCTIWSVVFFVLTEFKKILTCGNLYRPSYVMYKFQVDEQFKYPFMFVDGCMALFVSFSYVILASVLVVAICKAEKRRRSLGSDESSNASKLVTIMAVSVFISETTYGALYVVIYSFDRQYEEIKVLKKQDSVVLIFLIINSAIHSFVCFFMSSQYRETARRLFWKRSSRVENIIISVPNSS</sequence>
<evidence type="ECO:0000256" key="1">
    <source>
        <dbReference type="ARBA" id="ARBA00004370"/>
    </source>
</evidence>
<dbReference type="SUPFAM" id="SSF81321">
    <property type="entry name" value="Family A G protein-coupled receptor-like"/>
    <property type="match status" value="1"/>
</dbReference>
<name>A0A2G5TC07_9PELO</name>
<dbReference type="PANTHER" id="PTHR47321">
    <property type="entry name" value="SERPENTINE RECEPTOR, CLASS W"/>
    <property type="match status" value="1"/>
</dbReference>
<organism evidence="7 8">
    <name type="scientific">Caenorhabditis nigoni</name>
    <dbReference type="NCBI Taxonomy" id="1611254"/>
    <lineage>
        <taxon>Eukaryota</taxon>
        <taxon>Metazoa</taxon>
        <taxon>Ecdysozoa</taxon>
        <taxon>Nematoda</taxon>
        <taxon>Chromadorea</taxon>
        <taxon>Rhabditida</taxon>
        <taxon>Rhabditina</taxon>
        <taxon>Rhabditomorpha</taxon>
        <taxon>Rhabditoidea</taxon>
        <taxon>Rhabditidae</taxon>
        <taxon>Peloderinae</taxon>
        <taxon>Caenorhabditis</taxon>
    </lineage>
</organism>
<comment type="caution">
    <text evidence="7">The sequence shown here is derived from an EMBL/GenBank/DDBJ whole genome shotgun (WGS) entry which is preliminary data.</text>
</comment>
<feature type="transmembrane region" description="Helical" evidence="5">
    <location>
        <begin position="349"/>
        <end position="368"/>
    </location>
</feature>
<dbReference type="PANTHER" id="PTHR47321:SF1">
    <property type="entry name" value="G-PROTEIN COUPLED RECEPTORS FAMILY 1 PROFILE DOMAIN-CONTAINING PROTEIN-RELATED"/>
    <property type="match status" value="1"/>
</dbReference>
<dbReference type="Gene3D" id="1.20.1070.10">
    <property type="entry name" value="Rhodopsin 7-helix transmembrane proteins"/>
    <property type="match status" value="1"/>
</dbReference>
<comment type="subcellular location">
    <subcellularLocation>
        <location evidence="1">Membrane</location>
    </subcellularLocation>
</comment>
<keyword evidence="3 5" id="KW-1133">Transmembrane helix</keyword>
<protein>
    <recommendedName>
        <fullName evidence="6">G-protein coupled receptors family 1 profile domain-containing protein</fullName>
    </recommendedName>
</protein>
<keyword evidence="4 5" id="KW-0472">Membrane</keyword>
<feature type="transmembrane region" description="Helical" evidence="5">
    <location>
        <begin position="83"/>
        <end position="102"/>
    </location>
</feature>